<comment type="cofactor">
    <cofactor evidence="1">
        <name>Zn(2+)</name>
        <dbReference type="ChEBI" id="CHEBI:29105"/>
    </cofactor>
</comment>
<keyword evidence="3" id="KW-0479">Metal-binding</keyword>
<evidence type="ECO:0000256" key="2">
    <source>
        <dbReference type="ARBA" id="ARBA00022670"/>
    </source>
</evidence>
<accession>A0ABT9BER8</accession>
<proteinExistence type="predicted"/>
<reference evidence="9" key="1">
    <citation type="submission" date="2023-07" db="EMBL/GenBank/DDBJ databases">
        <authorList>
            <person name="Kim M.K."/>
        </authorList>
    </citation>
    <scope>NUCLEOTIDE SEQUENCE</scope>
    <source>
        <strain evidence="9">ASUV-10-1</strain>
    </source>
</reference>
<evidence type="ECO:0000256" key="1">
    <source>
        <dbReference type="ARBA" id="ARBA00001947"/>
    </source>
</evidence>
<name>A0ABT9BER8_9BACT</name>
<dbReference type="EMBL" id="JAUQSY010000010">
    <property type="protein sequence ID" value="MDO7876174.1"/>
    <property type="molecule type" value="Genomic_DNA"/>
</dbReference>
<dbReference type="PANTHER" id="PTHR22726:SF24">
    <property type="entry name" value="M48 FAMILY METALLOPEPTIDASE"/>
    <property type="match status" value="1"/>
</dbReference>
<keyword evidence="10" id="KW-1185">Reference proteome</keyword>
<protein>
    <submittedName>
        <fullName evidence="9">M48 family metalloprotease</fullName>
        <ecNumber evidence="9">3.4.24.-</ecNumber>
    </submittedName>
</protein>
<dbReference type="RefSeq" id="WP_305007529.1">
    <property type="nucleotide sequence ID" value="NZ_JAUQSY010000010.1"/>
</dbReference>
<evidence type="ECO:0000256" key="4">
    <source>
        <dbReference type="ARBA" id="ARBA00022801"/>
    </source>
</evidence>
<evidence type="ECO:0000313" key="9">
    <source>
        <dbReference type="EMBL" id="MDO7876174.1"/>
    </source>
</evidence>
<keyword evidence="6 9" id="KW-0482">Metalloprotease</keyword>
<keyword evidence="2" id="KW-0645">Protease</keyword>
<feature type="signal peptide" evidence="7">
    <location>
        <begin position="1"/>
        <end position="26"/>
    </location>
</feature>
<evidence type="ECO:0000259" key="8">
    <source>
        <dbReference type="Pfam" id="PF01435"/>
    </source>
</evidence>
<dbReference type="PANTHER" id="PTHR22726">
    <property type="entry name" value="METALLOENDOPEPTIDASE OMA1"/>
    <property type="match status" value="1"/>
</dbReference>
<evidence type="ECO:0000313" key="10">
    <source>
        <dbReference type="Proteomes" id="UP001176429"/>
    </source>
</evidence>
<dbReference type="Proteomes" id="UP001176429">
    <property type="component" value="Unassembled WGS sequence"/>
</dbReference>
<dbReference type="EC" id="3.4.24.-" evidence="9"/>
<keyword evidence="4 9" id="KW-0378">Hydrolase</keyword>
<dbReference type="Gene3D" id="3.30.2010.10">
    <property type="entry name" value="Metalloproteases ('zincins'), catalytic domain"/>
    <property type="match status" value="1"/>
</dbReference>
<dbReference type="Pfam" id="PF01435">
    <property type="entry name" value="Peptidase_M48"/>
    <property type="match status" value="1"/>
</dbReference>
<dbReference type="InterPro" id="IPR051156">
    <property type="entry name" value="Mito/Outer_Membr_Metalloprot"/>
</dbReference>
<keyword evidence="7" id="KW-0732">Signal</keyword>
<comment type="caution">
    <text evidence="9">The sequence shown here is derived from an EMBL/GenBank/DDBJ whole genome shotgun (WGS) entry which is preliminary data.</text>
</comment>
<organism evidence="9 10">
    <name type="scientific">Hymenobacter aranciens</name>
    <dbReference type="NCBI Taxonomy" id="3063996"/>
    <lineage>
        <taxon>Bacteria</taxon>
        <taxon>Pseudomonadati</taxon>
        <taxon>Bacteroidota</taxon>
        <taxon>Cytophagia</taxon>
        <taxon>Cytophagales</taxon>
        <taxon>Hymenobacteraceae</taxon>
        <taxon>Hymenobacter</taxon>
    </lineage>
</organism>
<dbReference type="GO" id="GO:0008237">
    <property type="term" value="F:metallopeptidase activity"/>
    <property type="evidence" value="ECO:0007669"/>
    <property type="project" value="UniProtKB-KW"/>
</dbReference>
<evidence type="ECO:0000256" key="3">
    <source>
        <dbReference type="ARBA" id="ARBA00022723"/>
    </source>
</evidence>
<evidence type="ECO:0000256" key="5">
    <source>
        <dbReference type="ARBA" id="ARBA00022833"/>
    </source>
</evidence>
<gene>
    <name evidence="9" type="ORF">Q5H93_15625</name>
</gene>
<keyword evidence="5" id="KW-0862">Zinc</keyword>
<dbReference type="InterPro" id="IPR001915">
    <property type="entry name" value="Peptidase_M48"/>
</dbReference>
<feature type="domain" description="Peptidase M48" evidence="8">
    <location>
        <begin position="56"/>
        <end position="229"/>
    </location>
</feature>
<evidence type="ECO:0000256" key="7">
    <source>
        <dbReference type="SAM" id="SignalP"/>
    </source>
</evidence>
<sequence>MNLRSHRLLRLGALSLLLLPLGSAVNRPQQGPQPDPQVIAQFGLYQNSTLQSLIDTKGQQMNKVSDRPGNYGFTIVDSPVINAFATPDGHVYFTRGIMAHFNNEAQFAGVLGHELGHITARHGQQQQRRSTVAGIGLLLGSLASKRIASIAQPLSQGVGVLFLKYGRDDEREADQLGVKYSTKIGYDAAQMADFFNTLQRSEAQSGASSTPTFLSSHPNSADRYKTVKALAAQAKASVGNTTLAVNRNEYLRAIEGLTYGNDPRQGFVESSTFYHPDLKFQLPIPSGWKSQNSTTQFQMAEPNGRALIVLVPAAGGSLEAAAQSLSKSIGLSSAQAQKTTVNGFPAIVFQGDQVAQSGSTSARVLAYTLQDGSNYYGIVGLTAPASFATYSPQFSRVAQGFQRLTDASKLNRQPEKIRIKTASGSQTLAQALSANGVAASRQEEMAILNGMQKSDRLSSGQLFKVVSR</sequence>
<evidence type="ECO:0000256" key="6">
    <source>
        <dbReference type="ARBA" id="ARBA00023049"/>
    </source>
</evidence>
<feature type="chain" id="PRO_5046981854" evidence="7">
    <location>
        <begin position="27"/>
        <end position="468"/>
    </location>
</feature>